<protein>
    <submittedName>
        <fullName evidence="3">RNB domain-containing ribonuclease</fullName>
    </submittedName>
</protein>
<dbReference type="InterPro" id="IPR040596">
    <property type="entry name" value="RNase_II_C_S1"/>
</dbReference>
<dbReference type="Proteomes" id="UP000727993">
    <property type="component" value="Unassembled WGS sequence"/>
</dbReference>
<reference evidence="3 4" key="1">
    <citation type="submission" date="2020-10" db="EMBL/GenBank/DDBJ databases">
        <title>Connecting structure to function with the recovery of over 1000 high-quality activated sludge metagenome-assembled genomes encoding full-length rRNA genes using long-read sequencing.</title>
        <authorList>
            <person name="Singleton C.M."/>
            <person name="Petriglieri F."/>
            <person name="Kristensen J.M."/>
            <person name="Kirkegaard R.H."/>
            <person name="Michaelsen T.Y."/>
            <person name="Andersen M.H."/>
            <person name="Karst S.M."/>
            <person name="Dueholm M.S."/>
            <person name="Nielsen P.H."/>
            <person name="Albertsen M."/>
        </authorList>
    </citation>
    <scope>NUCLEOTIDE SEQUENCE [LARGE SCALE GENOMIC DNA]</scope>
    <source>
        <strain evidence="3">Lyne_18-Q3-R50-59_MAXAC.006</strain>
    </source>
</reference>
<dbReference type="SUPFAM" id="SSF50249">
    <property type="entry name" value="Nucleic acid-binding proteins"/>
    <property type="match status" value="1"/>
</dbReference>
<dbReference type="SMART" id="SM00955">
    <property type="entry name" value="RNB"/>
    <property type="match status" value="1"/>
</dbReference>
<dbReference type="GO" id="GO:0000175">
    <property type="term" value="F:3'-5'-RNA exonuclease activity"/>
    <property type="evidence" value="ECO:0007669"/>
    <property type="project" value="TreeGrafter"/>
</dbReference>
<organism evidence="3 4">
    <name type="scientific">Candidatus Neomicrothrix subdominans</name>
    <dbReference type="NCBI Taxonomy" id="2954438"/>
    <lineage>
        <taxon>Bacteria</taxon>
        <taxon>Bacillati</taxon>
        <taxon>Actinomycetota</taxon>
        <taxon>Acidimicrobiia</taxon>
        <taxon>Acidimicrobiales</taxon>
        <taxon>Microthrixaceae</taxon>
        <taxon>Candidatus Neomicrothrix</taxon>
    </lineage>
</organism>
<dbReference type="PANTHER" id="PTHR23355">
    <property type="entry name" value="RIBONUCLEASE"/>
    <property type="match status" value="1"/>
</dbReference>
<name>A0A936NCM6_9ACTN</name>
<evidence type="ECO:0000256" key="1">
    <source>
        <dbReference type="SAM" id="MobiDB-lite"/>
    </source>
</evidence>
<sequence length="543" mass="57313">MPIPRRRLLIDDEPLISALSKLRRDLDVPGEFPAEVSEMAGRAHDRFAGGRVDATHLPLVAIDPPGARDLDQAFALERASDGWVLHYAIADVAAFIVPGDAVDLASRARGSTLYLPDGSAPLHPRTLSEGAASLLPGEARPAMWWRLTFDAEAELSETEVTRATVRVRVATSYSVITAILDDADADHAGDSDSDTLDGGGSDGDNVTTGADADSYTASAPEAPAAPGHAIDLQAPNGDALEVAASRGIDLLEVATVLRDFGSQRLALQAQRGGVSLQLPEQDVEVSGSGEVQLVARPSLPAEEWNAQMSLATGIAAAQLMLRAETGLLRTLPDAEPEILEELERASTALGQPWPNADQSPTHVYAEWVRSLDPSTPIGAALMLTAAKGLRGSGYSAFHGELPELTTHAAVAAPYAHVTAPLRRLGDRYAAELALAAYETRPAPAWVLDVLDDLPQILNDGNRRSSAVDRAVVDLLEAAVLAPQVGDEFAAVVLSHGRDGVRVQVTEPPVIADASGAADDGQAVTVRLVEADPMERQTRFAIDH</sequence>
<accession>A0A936NCM6</accession>
<evidence type="ECO:0000259" key="2">
    <source>
        <dbReference type="SMART" id="SM00955"/>
    </source>
</evidence>
<comment type="caution">
    <text evidence="3">The sequence shown here is derived from an EMBL/GenBank/DDBJ whole genome shotgun (WGS) entry which is preliminary data.</text>
</comment>
<gene>
    <name evidence="3" type="ORF">IPN02_10405</name>
</gene>
<dbReference type="EMBL" id="JADJZA010000007">
    <property type="protein sequence ID" value="MBK9297219.1"/>
    <property type="molecule type" value="Genomic_DNA"/>
</dbReference>
<evidence type="ECO:0000313" key="3">
    <source>
        <dbReference type="EMBL" id="MBK9297219.1"/>
    </source>
</evidence>
<dbReference type="AlphaFoldDB" id="A0A936NCM6"/>
<feature type="region of interest" description="Disordered" evidence="1">
    <location>
        <begin position="186"/>
        <end position="232"/>
    </location>
</feature>
<dbReference type="GO" id="GO:0000932">
    <property type="term" value="C:P-body"/>
    <property type="evidence" value="ECO:0007669"/>
    <property type="project" value="TreeGrafter"/>
</dbReference>
<dbReference type="InterPro" id="IPR012340">
    <property type="entry name" value="NA-bd_OB-fold"/>
</dbReference>
<dbReference type="PANTHER" id="PTHR23355:SF42">
    <property type="entry name" value="RIBONUCLEASE II, CHLOROPLASTIC_MITOCHONDRIAL"/>
    <property type="match status" value="1"/>
</dbReference>
<dbReference type="InterPro" id="IPR001900">
    <property type="entry name" value="RNase_II/R"/>
</dbReference>
<evidence type="ECO:0000313" key="4">
    <source>
        <dbReference type="Proteomes" id="UP000727993"/>
    </source>
</evidence>
<feature type="domain" description="RNB" evidence="2">
    <location>
        <begin position="51"/>
        <end position="439"/>
    </location>
</feature>
<dbReference type="Pfam" id="PF18614">
    <property type="entry name" value="RNase_II_C_S1"/>
    <property type="match status" value="1"/>
</dbReference>
<dbReference type="GO" id="GO:0003723">
    <property type="term" value="F:RNA binding"/>
    <property type="evidence" value="ECO:0007669"/>
    <property type="project" value="InterPro"/>
</dbReference>
<proteinExistence type="predicted"/>
<dbReference type="InterPro" id="IPR050180">
    <property type="entry name" value="RNR_Ribonuclease"/>
</dbReference>
<dbReference type="GO" id="GO:0006402">
    <property type="term" value="P:mRNA catabolic process"/>
    <property type="evidence" value="ECO:0007669"/>
    <property type="project" value="TreeGrafter"/>
</dbReference>
<dbReference type="Pfam" id="PF00773">
    <property type="entry name" value="RNB"/>
    <property type="match status" value="1"/>
</dbReference>